<keyword evidence="2" id="KW-1185">Reference proteome</keyword>
<reference evidence="2" key="1">
    <citation type="submission" date="2016-10" db="EMBL/GenBank/DDBJ databases">
        <authorList>
            <person name="Varghese N."/>
            <person name="Submissions S."/>
        </authorList>
    </citation>
    <scope>NUCLEOTIDE SEQUENCE [LARGE SCALE GENOMIC DNA]</scope>
    <source>
        <strain evidence="2">DSM 1565</strain>
    </source>
</reference>
<dbReference type="Proteomes" id="UP000199423">
    <property type="component" value="Unassembled WGS sequence"/>
</dbReference>
<sequence>MRRRSLLKFEQSLEFPLLGFAGFLGSNVSQQGIRSARTGCSRGIASEHRRMFVRETLKAPLNVPKAPRHQRQKGLVDRGWIGEGGDDLFLRAPKFTDLAGQFADPGSLGGLEITKDFDEPTDFFR</sequence>
<name>A0A1I7NRC8_9HYPH</name>
<dbReference type="EMBL" id="FPCH01000003">
    <property type="protein sequence ID" value="SFV37160.1"/>
    <property type="molecule type" value="Genomic_DNA"/>
</dbReference>
<accession>A0A1I7NRC8</accession>
<organism evidence="1 2">
    <name type="scientific">Hyphomicrobium facile</name>
    <dbReference type="NCBI Taxonomy" id="51670"/>
    <lineage>
        <taxon>Bacteria</taxon>
        <taxon>Pseudomonadati</taxon>
        <taxon>Pseudomonadota</taxon>
        <taxon>Alphaproteobacteria</taxon>
        <taxon>Hyphomicrobiales</taxon>
        <taxon>Hyphomicrobiaceae</taxon>
        <taxon>Hyphomicrobium</taxon>
    </lineage>
</organism>
<dbReference type="AlphaFoldDB" id="A0A1I7NRC8"/>
<dbReference type="STRING" id="51670.SAMN04488557_3024"/>
<evidence type="ECO:0000313" key="2">
    <source>
        <dbReference type="Proteomes" id="UP000199423"/>
    </source>
</evidence>
<evidence type="ECO:0000313" key="1">
    <source>
        <dbReference type="EMBL" id="SFV37160.1"/>
    </source>
</evidence>
<protein>
    <submittedName>
        <fullName evidence="1">Uncharacterized protein</fullName>
    </submittedName>
</protein>
<gene>
    <name evidence="1" type="ORF">SAMN04488557_3024</name>
</gene>
<proteinExistence type="predicted"/>